<protein>
    <recommendedName>
        <fullName evidence="3">BTB domain-containing protein</fullName>
    </recommendedName>
</protein>
<reference evidence="4" key="1">
    <citation type="submission" date="2013-04" db="EMBL/GenBank/DDBJ databases">
        <authorList>
            <person name="Qu J."/>
            <person name="Murali S.C."/>
            <person name="Bandaranaike D."/>
            <person name="Bellair M."/>
            <person name="Blankenburg K."/>
            <person name="Chao H."/>
            <person name="Dinh H."/>
            <person name="Doddapaneni H."/>
            <person name="Downs B."/>
            <person name="Dugan-Rocha S."/>
            <person name="Elkadiri S."/>
            <person name="Gnanaolivu R.D."/>
            <person name="Hernandez B."/>
            <person name="Javaid M."/>
            <person name="Jayaseelan J.C."/>
            <person name="Lee S."/>
            <person name="Li M."/>
            <person name="Ming W."/>
            <person name="Munidasa M."/>
            <person name="Muniz J."/>
            <person name="Nguyen L."/>
            <person name="Ongeri F."/>
            <person name="Osuji N."/>
            <person name="Pu L.-L."/>
            <person name="Puazo M."/>
            <person name="Qu C."/>
            <person name="Quiroz J."/>
            <person name="Raj R."/>
            <person name="Weissenberger G."/>
            <person name="Xin Y."/>
            <person name="Zou X."/>
            <person name="Han Y."/>
            <person name="Richards S."/>
            <person name="Worley K."/>
            <person name="Muzny D."/>
            <person name="Gibbs R."/>
        </authorList>
    </citation>
    <scope>NUCLEOTIDE SEQUENCE</scope>
    <source>
        <strain evidence="4">Sampled in the wild</strain>
    </source>
</reference>
<dbReference type="GO" id="GO:0006357">
    <property type="term" value="P:regulation of transcription by RNA polymerase II"/>
    <property type="evidence" value="ECO:0007669"/>
    <property type="project" value="TreeGrafter"/>
</dbReference>
<proteinExistence type="predicted"/>
<evidence type="ECO:0000259" key="3">
    <source>
        <dbReference type="PROSITE" id="PS50097"/>
    </source>
</evidence>
<dbReference type="EMBL" id="KZ308829">
    <property type="protein sequence ID" value="KAG8234578.1"/>
    <property type="molecule type" value="Genomic_DNA"/>
</dbReference>
<keyword evidence="2" id="KW-0539">Nucleus</keyword>
<dbReference type="OrthoDB" id="10261408at2759"/>
<dbReference type="InterPro" id="IPR051095">
    <property type="entry name" value="Dros_DevTransReg"/>
</dbReference>
<dbReference type="SUPFAM" id="SSF54695">
    <property type="entry name" value="POZ domain"/>
    <property type="match status" value="1"/>
</dbReference>
<sequence length="73" mass="8511">MRDHVEVENVREISPFFQRIFSENPCKHPVIILKDLRRWEVQGIVDFMYKGEISVAQEHLTSLIKAAESLQAS</sequence>
<dbReference type="AlphaFoldDB" id="A0A8K0KHS9"/>
<evidence type="ECO:0000256" key="1">
    <source>
        <dbReference type="ARBA" id="ARBA00004123"/>
    </source>
</evidence>
<keyword evidence="5" id="KW-1185">Reference proteome</keyword>
<dbReference type="PANTHER" id="PTHR23110:SF101">
    <property type="entry name" value="PROTEIN JIM LOVELL"/>
    <property type="match status" value="1"/>
</dbReference>
<dbReference type="GO" id="GO:0005634">
    <property type="term" value="C:nucleus"/>
    <property type="evidence" value="ECO:0007669"/>
    <property type="project" value="UniProtKB-SubCell"/>
</dbReference>
<dbReference type="Pfam" id="PF00651">
    <property type="entry name" value="BTB"/>
    <property type="match status" value="1"/>
</dbReference>
<dbReference type="Gene3D" id="3.30.710.10">
    <property type="entry name" value="Potassium Channel Kv1.1, Chain A"/>
    <property type="match status" value="1"/>
</dbReference>
<dbReference type="PANTHER" id="PTHR23110">
    <property type="entry name" value="BTB DOMAIN TRANSCRIPTION FACTOR"/>
    <property type="match status" value="1"/>
</dbReference>
<evidence type="ECO:0000313" key="5">
    <source>
        <dbReference type="Proteomes" id="UP000792457"/>
    </source>
</evidence>
<dbReference type="Proteomes" id="UP000792457">
    <property type="component" value="Unassembled WGS sequence"/>
</dbReference>
<dbReference type="PROSITE" id="PS50097">
    <property type="entry name" value="BTB"/>
    <property type="match status" value="1"/>
</dbReference>
<organism evidence="4 5">
    <name type="scientific">Ladona fulva</name>
    <name type="common">Scarce chaser dragonfly</name>
    <name type="synonym">Libellula fulva</name>
    <dbReference type="NCBI Taxonomy" id="123851"/>
    <lineage>
        <taxon>Eukaryota</taxon>
        <taxon>Metazoa</taxon>
        <taxon>Ecdysozoa</taxon>
        <taxon>Arthropoda</taxon>
        <taxon>Hexapoda</taxon>
        <taxon>Insecta</taxon>
        <taxon>Pterygota</taxon>
        <taxon>Palaeoptera</taxon>
        <taxon>Odonata</taxon>
        <taxon>Epiprocta</taxon>
        <taxon>Anisoptera</taxon>
        <taxon>Libelluloidea</taxon>
        <taxon>Libellulidae</taxon>
        <taxon>Ladona</taxon>
    </lineage>
</organism>
<feature type="domain" description="BTB" evidence="3">
    <location>
        <begin position="14"/>
        <end position="57"/>
    </location>
</feature>
<evidence type="ECO:0000256" key="2">
    <source>
        <dbReference type="ARBA" id="ARBA00023242"/>
    </source>
</evidence>
<gene>
    <name evidence="4" type="ORF">J437_LFUL014597</name>
</gene>
<dbReference type="InterPro" id="IPR000210">
    <property type="entry name" value="BTB/POZ_dom"/>
</dbReference>
<comment type="caution">
    <text evidence="4">The sequence shown here is derived from an EMBL/GenBank/DDBJ whole genome shotgun (WGS) entry which is preliminary data.</text>
</comment>
<dbReference type="InterPro" id="IPR011333">
    <property type="entry name" value="SKP1/BTB/POZ_sf"/>
</dbReference>
<comment type="subcellular location">
    <subcellularLocation>
        <location evidence="1">Nucleus</location>
    </subcellularLocation>
</comment>
<accession>A0A8K0KHS9</accession>
<name>A0A8K0KHS9_LADFU</name>
<reference evidence="4" key="2">
    <citation type="submission" date="2017-10" db="EMBL/GenBank/DDBJ databases">
        <title>Ladona fulva Genome sequencing and assembly.</title>
        <authorList>
            <person name="Murali S."/>
            <person name="Richards S."/>
            <person name="Bandaranaike D."/>
            <person name="Bellair M."/>
            <person name="Blankenburg K."/>
            <person name="Chao H."/>
            <person name="Dinh H."/>
            <person name="Doddapaneni H."/>
            <person name="Dugan-Rocha S."/>
            <person name="Elkadiri S."/>
            <person name="Gnanaolivu R."/>
            <person name="Hernandez B."/>
            <person name="Skinner E."/>
            <person name="Javaid M."/>
            <person name="Lee S."/>
            <person name="Li M."/>
            <person name="Ming W."/>
            <person name="Munidasa M."/>
            <person name="Muniz J."/>
            <person name="Nguyen L."/>
            <person name="Hughes D."/>
            <person name="Osuji N."/>
            <person name="Pu L.-L."/>
            <person name="Puazo M."/>
            <person name="Qu C."/>
            <person name="Quiroz J."/>
            <person name="Raj R."/>
            <person name="Weissenberger G."/>
            <person name="Xin Y."/>
            <person name="Zou X."/>
            <person name="Han Y."/>
            <person name="Worley K."/>
            <person name="Muzny D."/>
            <person name="Gibbs R."/>
        </authorList>
    </citation>
    <scope>NUCLEOTIDE SEQUENCE</scope>
    <source>
        <strain evidence="4">Sampled in the wild</strain>
    </source>
</reference>
<evidence type="ECO:0000313" key="4">
    <source>
        <dbReference type="EMBL" id="KAG8234578.1"/>
    </source>
</evidence>